<dbReference type="OMA" id="NEYNACL"/>
<reference evidence="2" key="2">
    <citation type="submission" date="2008-08" db="EMBL/GenBank/DDBJ databases">
        <authorList>
            <consortium name="Diatom Consortium"/>
            <person name="Grigoriev I."/>
            <person name="Grimwood J."/>
            <person name="Kuo A."/>
            <person name="Otillar R.P."/>
            <person name="Salamov A."/>
            <person name="Detter J.C."/>
            <person name="Lindquist E."/>
            <person name="Shapiro H."/>
            <person name="Lucas S."/>
            <person name="Glavina del Rio T."/>
            <person name="Pitluck S."/>
            <person name="Rokhsar D."/>
            <person name="Bowler C."/>
        </authorList>
    </citation>
    <scope>GENOME REANNOTATION</scope>
    <source>
        <strain evidence="2">CCAP 1055/1</strain>
    </source>
</reference>
<sequence>MSCAFALCAWAFRWASPRSGLGVSAWAPPRPYDVVVRPETPSRRTFLFTPVVLLLASTGGTTGAAAVPLPPSVAERTALLEQARTQLVKVPALLREEKWDAVRAVLLQPPVADLWAKASGVKNILPAYAAAVGDAGGDELAVLEAKEDIVSHLRYLDMAVYNNVFNPIAVEGTVGATKALLRSYYEDPINEYNACLRALDELIALGKGL</sequence>
<protein>
    <submittedName>
        <fullName evidence="1">Uncharacterized protein</fullName>
    </submittedName>
</protein>
<evidence type="ECO:0000313" key="2">
    <source>
        <dbReference type="Proteomes" id="UP000000759"/>
    </source>
</evidence>
<dbReference type="eggNOG" id="ENOG502S7I0">
    <property type="taxonomic scope" value="Eukaryota"/>
</dbReference>
<dbReference type="PaxDb" id="2850-Phatr41606"/>
<dbReference type="HOGENOM" id="CLU_1317694_0_0_1"/>
<proteinExistence type="predicted"/>
<dbReference type="AlphaFoldDB" id="B7GEN6"/>
<keyword evidence="2" id="KW-1185">Reference proteome</keyword>
<name>B7GEN6_PHATC</name>
<dbReference type="InParanoid" id="B7GEN6"/>
<accession>B7GEN6</accession>
<dbReference type="EMBL" id="CM000634">
    <property type="protein sequence ID" value="EEC42944.1"/>
    <property type="molecule type" value="Genomic_DNA"/>
</dbReference>
<reference evidence="1 2" key="1">
    <citation type="journal article" date="2008" name="Nature">
        <title>The Phaeodactylum genome reveals the evolutionary history of diatom genomes.</title>
        <authorList>
            <person name="Bowler C."/>
            <person name="Allen A.E."/>
            <person name="Badger J.H."/>
            <person name="Grimwood J."/>
            <person name="Jabbari K."/>
            <person name="Kuo A."/>
            <person name="Maheswari U."/>
            <person name="Martens C."/>
            <person name="Maumus F."/>
            <person name="Otillar R.P."/>
            <person name="Rayko E."/>
            <person name="Salamov A."/>
            <person name="Vandepoele K."/>
            <person name="Beszteri B."/>
            <person name="Gruber A."/>
            <person name="Heijde M."/>
            <person name="Katinka M."/>
            <person name="Mock T."/>
            <person name="Valentin K."/>
            <person name="Verret F."/>
            <person name="Berges J.A."/>
            <person name="Brownlee C."/>
            <person name="Cadoret J.P."/>
            <person name="Chiovitti A."/>
            <person name="Choi C.J."/>
            <person name="Coesel S."/>
            <person name="De Martino A."/>
            <person name="Detter J.C."/>
            <person name="Durkin C."/>
            <person name="Falciatore A."/>
            <person name="Fournet J."/>
            <person name="Haruta M."/>
            <person name="Huysman M.J."/>
            <person name="Jenkins B.D."/>
            <person name="Jiroutova K."/>
            <person name="Jorgensen R.E."/>
            <person name="Joubert Y."/>
            <person name="Kaplan A."/>
            <person name="Kroger N."/>
            <person name="Kroth P.G."/>
            <person name="La Roche J."/>
            <person name="Lindquist E."/>
            <person name="Lommer M."/>
            <person name="Martin-Jezequel V."/>
            <person name="Lopez P.J."/>
            <person name="Lucas S."/>
            <person name="Mangogna M."/>
            <person name="McGinnis K."/>
            <person name="Medlin L.K."/>
            <person name="Montsant A."/>
            <person name="Oudot-Le Secq M.P."/>
            <person name="Napoli C."/>
            <person name="Obornik M."/>
            <person name="Parker M.S."/>
            <person name="Petit J.L."/>
            <person name="Porcel B.M."/>
            <person name="Poulsen N."/>
            <person name="Robison M."/>
            <person name="Rychlewski L."/>
            <person name="Rynearson T.A."/>
            <person name="Schmutz J."/>
            <person name="Shapiro H."/>
            <person name="Siaut M."/>
            <person name="Stanley M."/>
            <person name="Sussman M.R."/>
            <person name="Taylor A.R."/>
            <person name="Vardi A."/>
            <person name="von Dassow P."/>
            <person name="Vyverman W."/>
            <person name="Willis A."/>
            <person name="Wyrwicz L.S."/>
            <person name="Rokhsar D.S."/>
            <person name="Weissenbach J."/>
            <person name="Armbrust E.V."/>
            <person name="Green B.R."/>
            <person name="Van de Peer Y."/>
            <person name="Grigoriev I.V."/>
        </authorList>
    </citation>
    <scope>NUCLEOTIDE SEQUENCE [LARGE SCALE GENOMIC DNA]</scope>
    <source>
        <strain evidence="1 2">CCAP 1055/1</strain>
    </source>
</reference>
<dbReference type="RefSeq" id="XP_002185579.1">
    <property type="nucleotide sequence ID" value="XM_002185543.1"/>
</dbReference>
<dbReference type="Proteomes" id="UP000000759">
    <property type="component" value="Chromosome 32"/>
</dbReference>
<organism evidence="1 2">
    <name type="scientific">Phaeodactylum tricornutum (strain CCAP 1055/1)</name>
    <dbReference type="NCBI Taxonomy" id="556484"/>
    <lineage>
        <taxon>Eukaryota</taxon>
        <taxon>Sar</taxon>
        <taxon>Stramenopiles</taxon>
        <taxon>Ochrophyta</taxon>
        <taxon>Bacillariophyta</taxon>
        <taxon>Bacillariophyceae</taxon>
        <taxon>Bacillariophycidae</taxon>
        <taxon>Naviculales</taxon>
        <taxon>Phaeodactylaceae</taxon>
        <taxon>Phaeodactylum</taxon>
    </lineage>
</organism>
<dbReference type="KEGG" id="pti:PHATRDRAFT_41606"/>
<dbReference type="OrthoDB" id="44284at2759"/>
<gene>
    <name evidence="1" type="ORF">PHATRDRAFT_41606</name>
</gene>
<dbReference type="GeneID" id="7199426"/>
<evidence type="ECO:0000313" key="1">
    <source>
        <dbReference type="EMBL" id="EEC42944.1"/>
    </source>
</evidence>